<keyword evidence="4" id="KW-1185">Reference proteome</keyword>
<evidence type="ECO:0000313" key="3">
    <source>
        <dbReference type="EMBL" id="KAK3028022.1"/>
    </source>
</evidence>
<dbReference type="InterPro" id="IPR036249">
    <property type="entry name" value="Thioredoxin-like_sf"/>
</dbReference>
<dbReference type="PANTHER" id="PTHR45669">
    <property type="entry name" value="GLUTAREDOXIN DOMAIN-CONTAINING CYSTEINE-RICH PROTEIN CG12206-RELATED"/>
    <property type="match status" value="1"/>
</dbReference>
<dbReference type="Gene3D" id="3.40.30.10">
    <property type="entry name" value="Glutaredoxin"/>
    <property type="match status" value="1"/>
</dbReference>
<dbReference type="PANTHER" id="PTHR45669:SF7">
    <property type="entry name" value="F1N19.7"/>
    <property type="match status" value="1"/>
</dbReference>
<organism evidence="3 4">
    <name type="scientific">Escallonia herrerae</name>
    <dbReference type="NCBI Taxonomy" id="1293975"/>
    <lineage>
        <taxon>Eukaryota</taxon>
        <taxon>Viridiplantae</taxon>
        <taxon>Streptophyta</taxon>
        <taxon>Embryophyta</taxon>
        <taxon>Tracheophyta</taxon>
        <taxon>Spermatophyta</taxon>
        <taxon>Magnoliopsida</taxon>
        <taxon>eudicotyledons</taxon>
        <taxon>Gunneridae</taxon>
        <taxon>Pentapetalae</taxon>
        <taxon>asterids</taxon>
        <taxon>campanulids</taxon>
        <taxon>Escalloniales</taxon>
        <taxon>Escalloniaceae</taxon>
        <taxon>Escallonia</taxon>
    </lineage>
</organism>
<dbReference type="Pfam" id="PF00462">
    <property type="entry name" value="Glutaredoxin"/>
    <property type="match status" value="1"/>
</dbReference>
<gene>
    <name evidence="3" type="ORF">RJ639_040021</name>
</gene>
<dbReference type="AlphaFoldDB" id="A0AA89B817"/>
<proteinExistence type="predicted"/>
<evidence type="ECO:0000256" key="1">
    <source>
        <dbReference type="SAM" id="MobiDB-lite"/>
    </source>
</evidence>
<feature type="compositionally biased region" description="Acidic residues" evidence="1">
    <location>
        <begin position="261"/>
        <end position="287"/>
    </location>
</feature>
<dbReference type="PROSITE" id="PS51354">
    <property type="entry name" value="GLUTAREDOXIN_2"/>
    <property type="match status" value="1"/>
</dbReference>
<sequence length="317" mass="35376">MEEWRQALTQAASIEEGLRQTGNLDEFLSKIVEEFGKGLGIPCDSRPLVKPQYPSVRYVLDSRAGTVIHNFLRSLTPRRGTGPSTLWNISFQPAWLPENIPTQPQQPLPIKAPLAQLIEELDINDASASHVQGKFGGSFRKSTVSSASTQHIKPPVHPKTDLLSGYPYKCPPGGEDKVVLYTSLGAIRPISSNCREVIAILHEHRVTNFEHRDAWKDINFKKELKNLVGSLSYPRLFVKGRHIGGVNEVKDLDEKDSGGIPEEEPDVENEQTLADDGDMPDDEDAEKDEQTLPPMVLKPQVKRSMREHRPSTTYPSS</sequence>
<protein>
    <recommendedName>
        <fullName evidence="2">Glutaredoxin domain-containing protein</fullName>
    </recommendedName>
</protein>
<feature type="domain" description="Glutaredoxin" evidence="2">
    <location>
        <begin position="193"/>
        <end position="243"/>
    </location>
</feature>
<evidence type="ECO:0000313" key="4">
    <source>
        <dbReference type="Proteomes" id="UP001188597"/>
    </source>
</evidence>
<name>A0AA89B817_9ASTE</name>
<dbReference type="SUPFAM" id="SSF52833">
    <property type="entry name" value="Thioredoxin-like"/>
    <property type="match status" value="1"/>
</dbReference>
<feature type="region of interest" description="Disordered" evidence="1">
    <location>
        <begin position="249"/>
        <end position="317"/>
    </location>
</feature>
<accession>A0AA89B817</accession>
<comment type="caution">
    <text evidence="3">The sequence shown here is derived from an EMBL/GenBank/DDBJ whole genome shotgun (WGS) entry which is preliminary data.</text>
</comment>
<dbReference type="Proteomes" id="UP001188597">
    <property type="component" value="Unassembled WGS sequence"/>
</dbReference>
<dbReference type="EMBL" id="JAVXUP010000432">
    <property type="protein sequence ID" value="KAK3028022.1"/>
    <property type="molecule type" value="Genomic_DNA"/>
</dbReference>
<reference evidence="3" key="1">
    <citation type="submission" date="2022-12" db="EMBL/GenBank/DDBJ databases">
        <title>Draft genome assemblies for two species of Escallonia (Escalloniales).</title>
        <authorList>
            <person name="Chanderbali A."/>
            <person name="Dervinis C."/>
            <person name="Anghel I."/>
            <person name="Soltis D."/>
            <person name="Soltis P."/>
            <person name="Zapata F."/>
        </authorList>
    </citation>
    <scope>NUCLEOTIDE SEQUENCE</scope>
    <source>
        <strain evidence="3">UCBG64.0493</strain>
        <tissue evidence="3">Leaf</tissue>
    </source>
</reference>
<evidence type="ECO:0000259" key="2">
    <source>
        <dbReference type="Pfam" id="PF00462"/>
    </source>
</evidence>
<dbReference type="InterPro" id="IPR002109">
    <property type="entry name" value="Glutaredoxin"/>
</dbReference>